<dbReference type="OrthoDB" id="6617753at2759"/>
<dbReference type="GO" id="GO:0006357">
    <property type="term" value="P:regulation of transcription by RNA polymerase II"/>
    <property type="evidence" value="ECO:0007669"/>
    <property type="project" value="TreeGrafter"/>
</dbReference>
<comment type="caution">
    <text evidence="3">The sequence shown here is derived from an EMBL/GenBank/DDBJ whole genome shotgun (WGS) entry which is preliminary data.</text>
</comment>
<accession>A0A8S9X5V6</accession>
<evidence type="ECO:0000313" key="3">
    <source>
        <dbReference type="EMBL" id="KAF6204353.1"/>
    </source>
</evidence>
<evidence type="ECO:0000256" key="1">
    <source>
        <dbReference type="SAM" id="MobiDB-lite"/>
    </source>
</evidence>
<dbReference type="GO" id="GO:0005667">
    <property type="term" value="C:transcription regulator complex"/>
    <property type="evidence" value="ECO:0007669"/>
    <property type="project" value="TreeGrafter"/>
</dbReference>
<sequence>MNDELLIALVKENALIYDPEDPKYMDAAYKVKVWNNIAQKLNSTGAQCKARNLEDGTDEAEEVEDYFPPEVVPTIETPEATTSSDLTSMSVLPRTSKRKQPPESTSPTPVKYLMSKNYNQEFNDTPKLLGTLEHPVDVFLYAISPTLKSLSPLLLNMAKSEIFATVQKFEKKMLEEQNAASSCPLPRQGYDGDLPPVSN</sequence>
<dbReference type="InterPro" id="IPR006578">
    <property type="entry name" value="MADF-dom"/>
</dbReference>
<proteinExistence type="predicted"/>
<dbReference type="PANTHER" id="PTHR12243:SF67">
    <property type="entry name" value="COREPRESSOR OF PANGOLIN, ISOFORM A-RELATED"/>
    <property type="match status" value="1"/>
</dbReference>
<reference evidence="3" key="1">
    <citation type="journal article" date="2021" name="Mol. Ecol. Resour.">
        <title>Apolygus lucorum genome provides insights into omnivorousness and mesophyll feeding.</title>
        <authorList>
            <person name="Liu Y."/>
            <person name="Liu H."/>
            <person name="Wang H."/>
            <person name="Huang T."/>
            <person name="Liu B."/>
            <person name="Yang B."/>
            <person name="Yin L."/>
            <person name="Li B."/>
            <person name="Zhang Y."/>
            <person name="Zhang S."/>
            <person name="Jiang F."/>
            <person name="Zhang X."/>
            <person name="Ren Y."/>
            <person name="Wang B."/>
            <person name="Wang S."/>
            <person name="Lu Y."/>
            <person name="Wu K."/>
            <person name="Fan W."/>
            <person name="Wang G."/>
        </authorList>
    </citation>
    <scope>NUCLEOTIDE SEQUENCE</scope>
    <source>
        <strain evidence="3">12Hb</strain>
    </source>
</reference>
<feature type="region of interest" description="Disordered" evidence="1">
    <location>
        <begin position="176"/>
        <end position="199"/>
    </location>
</feature>
<organism evidence="3 4">
    <name type="scientific">Apolygus lucorum</name>
    <name type="common">Small green plant bug</name>
    <name type="synonym">Lygocoris lucorum</name>
    <dbReference type="NCBI Taxonomy" id="248454"/>
    <lineage>
        <taxon>Eukaryota</taxon>
        <taxon>Metazoa</taxon>
        <taxon>Ecdysozoa</taxon>
        <taxon>Arthropoda</taxon>
        <taxon>Hexapoda</taxon>
        <taxon>Insecta</taxon>
        <taxon>Pterygota</taxon>
        <taxon>Neoptera</taxon>
        <taxon>Paraneoptera</taxon>
        <taxon>Hemiptera</taxon>
        <taxon>Heteroptera</taxon>
        <taxon>Panheteroptera</taxon>
        <taxon>Cimicomorpha</taxon>
        <taxon>Miridae</taxon>
        <taxon>Mirini</taxon>
        <taxon>Apolygus</taxon>
    </lineage>
</organism>
<name>A0A8S9X5V6_APOLU</name>
<dbReference type="Proteomes" id="UP000466442">
    <property type="component" value="Unassembled WGS sequence"/>
</dbReference>
<feature type="region of interest" description="Disordered" evidence="1">
    <location>
        <begin position="76"/>
        <end position="111"/>
    </location>
</feature>
<dbReference type="Pfam" id="PF10545">
    <property type="entry name" value="MADF_DNA_bdg"/>
    <property type="match status" value="1"/>
</dbReference>
<dbReference type="EMBL" id="WIXP02000010">
    <property type="protein sequence ID" value="KAF6204353.1"/>
    <property type="molecule type" value="Genomic_DNA"/>
</dbReference>
<evidence type="ECO:0000259" key="2">
    <source>
        <dbReference type="Pfam" id="PF10545"/>
    </source>
</evidence>
<evidence type="ECO:0000313" key="4">
    <source>
        <dbReference type="Proteomes" id="UP000466442"/>
    </source>
</evidence>
<dbReference type="InterPro" id="IPR039353">
    <property type="entry name" value="TF_Adf1"/>
</dbReference>
<dbReference type="PANTHER" id="PTHR12243">
    <property type="entry name" value="MADF DOMAIN TRANSCRIPTION FACTOR"/>
    <property type="match status" value="1"/>
</dbReference>
<protein>
    <recommendedName>
        <fullName evidence="2">MADF domain-containing protein</fullName>
    </recommendedName>
</protein>
<dbReference type="AlphaFoldDB" id="A0A8S9X5V6"/>
<gene>
    <name evidence="3" type="ORF">GE061_002694</name>
</gene>
<feature type="domain" description="MADF" evidence="2">
    <location>
        <begin position="6"/>
        <end position="51"/>
    </location>
</feature>
<dbReference type="GO" id="GO:0005634">
    <property type="term" value="C:nucleus"/>
    <property type="evidence" value="ECO:0007669"/>
    <property type="project" value="TreeGrafter"/>
</dbReference>
<keyword evidence="4" id="KW-1185">Reference proteome</keyword>